<feature type="transmembrane region" description="Helical" evidence="6">
    <location>
        <begin position="46"/>
        <end position="67"/>
    </location>
</feature>
<dbReference type="InterPro" id="IPR033580">
    <property type="entry name" value="Nurim-like"/>
</dbReference>
<dbReference type="RefSeq" id="WP_294896818.1">
    <property type="nucleotide sequence ID" value="NZ_DLUI01000100.1"/>
</dbReference>
<evidence type="ECO:0000256" key="4">
    <source>
        <dbReference type="ARBA" id="ARBA00022989"/>
    </source>
</evidence>
<feature type="transmembrane region" description="Helical" evidence="6">
    <location>
        <begin position="127"/>
        <end position="149"/>
    </location>
</feature>
<feature type="transmembrane region" description="Helical" evidence="6">
    <location>
        <begin position="7"/>
        <end position="26"/>
    </location>
</feature>
<sequence>MNKFIIFIYGILAYSIALIAQVWFILYIGEWEFMETTISTQYPLPFISAFSINLILVSIFALQHSVMARSFFKNTLTKIIPQASERSTYVLFSGLALGLICLYWQPLEGFLWQVDNETGKILLTSGYLFGWAFSLISTFIINHFELFGLQQIYFNLLNKPTPPADFKEKLFYKFVRHPIQLGILIGLWLTPTMSYSHLMLSVTLSLYIFIGLKYEERDLIATLGSTYKEYQKRVRMMLPFPK</sequence>
<evidence type="ECO:0000256" key="3">
    <source>
        <dbReference type="ARBA" id="ARBA00022692"/>
    </source>
</evidence>
<gene>
    <name evidence="7" type="ORF">CFH83_07045</name>
</gene>
<dbReference type="AlphaFoldDB" id="A0A2D3WNP0"/>
<keyword evidence="4 6" id="KW-1133">Transmembrane helix</keyword>
<dbReference type="EMBL" id="DLUI01000100">
    <property type="protein sequence ID" value="DAB38243.1"/>
    <property type="molecule type" value="Genomic_DNA"/>
</dbReference>
<dbReference type="GO" id="GO:0016020">
    <property type="term" value="C:membrane"/>
    <property type="evidence" value="ECO:0007669"/>
    <property type="project" value="UniProtKB-SubCell"/>
</dbReference>
<dbReference type="PANTHER" id="PTHR31040:SF1">
    <property type="entry name" value="NURIM"/>
    <property type="match status" value="1"/>
</dbReference>
<accession>A0A2D3WNP0</accession>
<feature type="transmembrane region" description="Helical" evidence="6">
    <location>
        <begin position="88"/>
        <end position="107"/>
    </location>
</feature>
<dbReference type="PANTHER" id="PTHR31040">
    <property type="entry name" value="NURIM"/>
    <property type="match status" value="1"/>
</dbReference>
<comment type="caution">
    <text evidence="7">The sequence shown here is derived from an EMBL/GenBank/DDBJ whole genome shotgun (WGS) entry which is preliminary data.</text>
</comment>
<dbReference type="Gene3D" id="1.20.120.1630">
    <property type="match status" value="1"/>
</dbReference>
<protein>
    <submittedName>
        <fullName evidence="7">Uncharacterized protein</fullName>
    </submittedName>
</protein>
<evidence type="ECO:0000313" key="7">
    <source>
        <dbReference type="EMBL" id="DAB38243.1"/>
    </source>
</evidence>
<keyword evidence="3 6" id="KW-0812">Transmembrane</keyword>
<name>A0A2D3WNP0_9BACT</name>
<comment type="similarity">
    <text evidence="2">Belongs to the nurim family.</text>
</comment>
<reference evidence="7 8" key="1">
    <citation type="journal article" date="2017" name="Front. Microbiol.">
        <title>Comparative Genomic Analysis of the Class Epsilonproteobacteria and Proposed Reclassification to Epsilonbacteraeota (phyl. nov.).</title>
        <authorList>
            <person name="Waite D.W."/>
            <person name="Vanwonterghem I."/>
            <person name="Rinke C."/>
            <person name="Parks D.H."/>
            <person name="Zhang Y."/>
            <person name="Takai K."/>
            <person name="Sievert S.M."/>
            <person name="Simon J."/>
            <person name="Campbell B.J."/>
            <person name="Hanson T.E."/>
            <person name="Woyke T."/>
            <person name="Klotz M.G."/>
            <person name="Hugenholtz P."/>
        </authorList>
    </citation>
    <scope>NUCLEOTIDE SEQUENCE [LARGE SCALE GENOMIC DNA]</scope>
    <source>
        <strain evidence="7">UBA12443</strain>
    </source>
</reference>
<evidence type="ECO:0000256" key="5">
    <source>
        <dbReference type="ARBA" id="ARBA00023136"/>
    </source>
</evidence>
<dbReference type="Proteomes" id="UP000228859">
    <property type="component" value="Unassembled WGS sequence"/>
</dbReference>
<evidence type="ECO:0000256" key="2">
    <source>
        <dbReference type="ARBA" id="ARBA00010631"/>
    </source>
</evidence>
<proteinExistence type="inferred from homology"/>
<evidence type="ECO:0000256" key="6">
    <source>
        <dbReference type="SAM" id="Phobius"/>
    </source>
</evidence>
<evidence type="ECO:0000256" key="1">
    <source>
        <dbReference type="ARBA" id="ARBA00004141"/>
    </source>
</evidence>
<evidence type="ECO:0000313" key="8">
    <source>
        <dbReference type="Proteomes" id="UP000228859"/>
    </source>
</evidence>
<keyword evidence="5 6" id="KW-0472">Membrane</keyword>
<comment type="subcellular location">
    <subcellularLocation>
        <location evidence="1">Membrane</location>
        <topology evidence="1">Multi-pass membrane protein</topology>
    </subcellularLocation>
</comment>
<organism evidence="7 8">
    <name type="scientific">Sulfuricurvum kujiense</name>
    <dbReference type="NCBI Taxonomy" id="148813"/>
    <lineage>
        <taxon>Bacteria</taxon>
        <taxon>Pseudomonadati</taxon>
        <taxon>Campylobacterota</taxon>
        <taxon>Epsilonproteobacteria</taxon>
        <taxon>Campylobacterales</taxon>
        <taxon>Sulfurimonadaceae</taxon>
        <taxon>Sulfuricurvum</taxon>
    </lineage>
</organism>